<dbReference type="Proteomes" id="UP000283530">
    <property type="component" value="Unassembled WGS sequence"/>
</dbReference>
<accession>A0A443NRI9</accession>
<evidence type="ECO:0000256" key="2">
    <source>
        <dbReference type="ARBA" id="ARBA00004496"/>
    </source>
</evidence>
<dbReference type="Gene3D" id="1.25.10.10">
    <property type="entry name" value="Leucine-rich Repeat Variant"/>
    <property type="match status" value="1"/>
</dbReference>
<dbReference type="STRING" id="337451.A0A443NRI9"/>
<sequence>MQQASVTGATDLAQLQSTMLAIEQACTSIQMHMNPAAAEATIMALRQASHPYQSCQFILENSQMANARFQAASAIRDAAIREWGFLPAEDKRSLIAFCLCFVMKNASSTDAYVQSKVSAVAAQLMKRGWPDFTAEEREVFLSEIKNAVLGIHGVDAQSTGISFLECLVSEFSPSTSTAMGLPAEFHQQCSYSFEMGYLKTFYCWAQDAAVRVADKIIECDTAVSEVKACSVALRLMFHILNWNFRNSTNVGEGTKNRINLFPCGGRRETMEIKKSECVLVQPGPTWRDVLISGGHVGWILGFYEKLRHKFSYDGSWIDSPLAVSARQLIVQLCSLTGTIFPSGNEQMQDQHLLQMLTGIIQWIDPPDGISAAINNGRSESEMLDGCRALLSIATIAPPMLFDKLLKSISPFGTVSLLSALTCEVVKANAANCNEEETWSSRALEILLDIWNVLLESTELSKSILSPEGISAAATVFNVIVESELKAAADTAFDDGDDSDHFQASISSRDERLSSYALIARAAAAFTIPLLTRLLSERFALLHQEVN</sequence>
<evidence type="ECO:0000313" key="9">
    <source>
        <dbReference type="EMBL" id="RWR81133.1"/>
    </source>
</evidence>
<dbReference type="AlphaFoldDB" id="A0A443NRI9"/>
<keyword evidence="6" id="KW-0653">Protein transport</keyword>
<dbReference type="OrthoDB" id="5548448at2759"/>
<dbReference type="InterPro" id="IPR016024">
    <property type="entry name" value="ARM-type_fold"/>
</dbReference>
<dbReference type="GO" id="GO:0005737">
    <property type="term" value="C:cytoplasm"/>
    <property type="evidence" value="ECO:0007669"/>
    <property type="project" value="UniProtKB-SubCell"/>
</dbReference>
<dbReference type="InterPro" id="IPR044189">
    <property type="entry name" value="XPO4/7-like"/>
</dbReference>
<organism evidence="9 10">
    <name type="scientific">Cinnamomum micranthum f. kanehirae</name>
    <dbReference type="NCBI Taxonomy" id="337451"/>
    <lineage>
        <taxon>Eukaryota</taxon>
        <taxon>Viridiplantae</taxon>
        <taxon>Streptophyta</taxon>
        <taxon>Embryophyta</taxon>
        <taxon>Tracheophyta</taxon>
        <taxon>Spermatophyta</taxon>
        <taxon>Magnoliopsida</taxon>
        <taxon>Magnoliidae</taxon>
        <taxon>Laurales</taxon>
        <taxon>Lauraceae</taxon>
        <taxon>Cinnamomum</taxon>
    </lineage>
</organism>
<comment type="similarity">
    <text evidence="3">Belongs to the exportin family.</text>
</comment>
<evidence type="ECO:0000256" key="4">
    <source>
        <dbReference type="ARBA" id="ARBA00022448"/>
    </source>
</evidence>
<evidence type="ECO:0000256" key="6">
    <source>
        <dbReference type="ARBA" id="ARBA00022927"/>
    </source>
</evidence>
<comment type="subcellular location">
    <subcellularLocation>
        <location evidence="2">Cytoplasm</location>
    </subcellularLocation>
    <subcellularLocation>
        <location evidence="1">Nucleus</location>
    </subcellularLocation>
</comment>
<evidence type="ECO:0000256" key="3">
    <source>
        <dbReference type="ARBA" id="ARBA00009466"/>
    </source>
</evidence>
<protein>
    <recommendedName>
        <fullName evidence="8">Exportin-4</fullName>
    </recommendedName>
</protein>
<dbReference type="PANTHER" id="PTHR12596">
    <property type="entry name" value="EXPORTIN 4,7-RELATED"/>
    <property type="match status" value="1"/>
</dbReference>
<keyword evidence="5" id="KW-0963">Cytoplasm</keyword>
<evidence type="ECO:0000256" key="1">
    <source>
        <dbReference type="ARBA" id="ARBA00004123"/>
    </source>
</evidence>
<dbReference type="EMBL" id="QPKB01000003">
    <property type="protein sequence ID" value="RWR81133.1"/>
    <property type="molecule type" value="Genomic_DNA"/>
</dbReference>
<dbReference type="PANTHER" id="PTHR12596:SF1">
    <property type="entry name" value="EXPORTIN-4"/>
    <property type="match status" value="1"/>
</dbReference>
<dbReference type="GO" id="GO:0005643">
    <property type="term" value="C:nuclear pore"/>
    <property type="evidence" value="ECO:0007669"/>
    <property type="project" value="TreeGrafter"/>
</dbReference>
<dbReference type="SUPFAM" id="SSF48371">
    <property type="entry name" value="ARM repeat"/>
    <property type="match status" value="1"/>
</dbReference>
<evidence type="ECO:0000313" key="10">
    <source>
        <dbReference type="Proteomes" id="UP000283530"/>
    </source>
</evidence>
<reference evidence="9 10" key="1">
    <citation type="journal article" date="2019" name="Nat. Plants">
        <title>Stout camphor tree genome fills gaps in understanding of flowering plant genome evolution.</title>
        <authorList>
            <person name="Chaw S.M."/>
            <person name="Liu Y.C."/>
            <person name="Wu Y.W."/>
            <person name="Wang H.Y."/>
            <person name="Lin C.I."/>
            <person name="Wu C.S."/>
            <person name="Ke H.M."/>
            <person name="Chang L.Y."/>
            <person name="Hsu C.Y."/>
            <person name="Yang H.T."/>
            <person name="Sudianto E."/>
            <person name="Hsu M.H."/>
            <person name="Wu K.P."/>
            <person name="Wang L.N."/>
            <person name="Leebens-Mack J.H."/>
            <person name="Tsai I.J."/>
        </authorList>
    </citation>
    <scope>NUCLEOTIDE SEQUENCE [LARGE SCALE GENOMIC DNA]</scope>
    <source>
        <strain evidence="10">cv. Chaw 1501</strain>
        <tissue evidence="9">Young leaves</tissue>
    </source>
</reference>
<gene>
    <name evidence="9" type="ORF">CKAN_00980400</name>
</gene>
<dbReference type="GO" id="GO:0006611">
    <property type="term" value="P:protein export from nucleus"/>
    <property type="evidence" value="ECO:0007669"/>
    <property type="project" value="TreeGrafter"/>
</dbReference>
<keyword evidence="7" id="KW-0539">Nucleus</keyword>
<proteinExistence type="inferred from homology"/>
<keyword evidence="10" id="KW-1185">Reference proteome</keyword>
<evidence type="ECO:0000256" key="8">
    <source>
        <dbReference type="ARBA" id="ARBA00040444"/>
    </source>
</evidence>
<comment type="caution">
    <text evidence="9">The sequence shown here is derived from an EMBL/GenBank/DDBJ whole genome shotgun (WGS) entry which is preliminary data.</text>
</comment>
<keyword evidence="4" id="KW-0813">Transport</keyword>
<dbReference type="GO" id="GO:0005049">
    <property type="term" value="F:nuclear export signal receptor activity"/>
    <property type="evidence" value="ECO:0007669"/>
    <property type="project" value="InterPro"/>
</dbReference>
<dbReference type="InterPro" id="IPR011989">
    <property type="entry name" value="ARM-like"/>
</dbReference>
<name>A0A443NRI9_9MAGN</name>
<evidence type="ECO:0000256" key="7">
    <source>
        <dbReference type="ARBA" id="ARBA00023242"/>
    </source>
</evidence>
<evidence type="ECO:0000256" key="5">
    <source>
        <dbReference type="ARBA" id="ARBA00022490"/>
    </source>
</evidence>